<organism evidence="1 2">
    <name type="scientific">Smittium culicis</name>
    <dbReference type="NCBI Taxonomy" id="133412"/>
    <lineage>
        <taxon>Eukaryota</taxon>
        <taxon>Fungi</taxon>
        <taxon>Fungi incertae sedis</taxon>
        <taxon>Zoopagomycota</taxon>
        <taxon>Kickxellomycotina</taxon>
        <taxon>Harpellomycetes</taxon>
        <taxon>Harpellales</taxon>
        <taxon>Legeriomycetaceae</taxon>
        <taxon>Smittium</taxon>
    </lineage>
</organism>
<evidence type="ECO:0000313" key="2">
    <source>
        <dbReference type="Proteomes" id="UP000187429"/>
    </source>
</evidence>
<name>A0A1R1YMC0_9FUNG</name>
<dbReference type="EMBL" id="LSSM01000758">
    <property type="protein sequence ID" value="OMJ27965.1"/>
    <property type="molecule type" value="Genomic_DNA"/>
</dbReference>
<proteinExistence type="predicted"/>
<dbReference type="Proteomes" id="UP000187429">
    <property type="component" value="Unassembled WGS sequence"/>
</dbReference>
<keyword evidence="2" id="KW-1185">Reference proteome</keyword>
<dbReference type="AlphaFoldDB" id="A0A1R1YMC0"/>
<reference evidence="2" key="1">
    <citation type="submission" date="2017-01" db="EMBL/GenBank/DDBJ databases">
        <authorList>
            <person name="Wang Y."/>
            <person name="White M."/>
            <person name="Kvist S."/>
            <person name="Moncalvo J.-M."/>
        </authorList>
    </citation>
    <scope>NUCLEOTIDE SEQUENCE [LARGE SCALE GENOMIC DNA]</scope>
    <source>
        <strain evidence="2">ID-206-W2</strain>
    </source>
</reference>
<gene>
    <name evidence="1" type="ORF">AYI69_g2581</name>
</gene>
<protein>
    <submittedName>
        <fullName evidence="1">Uncharacterized protein</fullName>
    </submittedName>
</protein>
<accession>A0A1R1YMC0</accession>
<evidence type="ECO:0000313" key="1">
    <source>
        <dbReference type="EMBL" id="OMJ27965.1"/>
    </source>
</evidence>
<comment type="caution">
    <text evidence="1">The sequence shown here is derived from an EMBL/GenBank/DDBJ whole genome shotgun (WGS) entry which is preliminary data.</text>
</comment>
<sequence length="82" mass="8823">MPLQASFSSHGVRSVNLVAMLTYNALCSMAVRMSPPDVSLFQQSFIKAAAAAVLDAYLPFIASSKCTVQYIVIALFFGVMTN</sequence>